<organism evidence="1 2">
    <name type="scientific">Dentiscutata erythropus</name>
    <dbReference type="NCBI Taxonomy" id="1348616"/>
    <lineage>
        <taxon>Eukaryota</taxon>
        <taxon>Fungi</taxon>
        <taxon>Fungi incertae sedis</taxon>
        <taxon>Mucoromycota</taxon>
        <taxon>Glomeromycotina</taxon>
        <taxon>Glomeromycetes</taxon>
        <taxon>Diversisporales</taxon>
        <taxon>Gigasporaceae</taxon>
        <taxon>Dentiscutata</taxon>
    </lineage>
</organism>
<accession>A0A9N9JZ12</accession>
<protein>
    <submittedName>
        <fullName evidence="1">5025_t:CDS:1</fullName>
    </submittedName>
</protein>
<sequence>MVSQLTNAEASTFYMANSETDISYAVNAEAMANLETSTSYAFTAEASTSVAVNSEFSTFYV</sequence>
<proteinExistence type="predicted"/>
<feature type="non-terminal residue" evidence="1">
    <location>
        <position position="61"/>
    </location>
</feature>
<reference evidence="1" key="1">
    <citation type="submission" date="2021-06" db="EMBL/GenBank/DDBJ databases">
        <authorList>
            <person name="Kallberg Y."/>
            <person name="Tangrot J."/>
            <person name="Rosling A."/>
        </authorList>
    </citation>
    <scope>NUCLEOTIDE SEQUENCE</scope>
    <source>
        <strain evidence="1">MA453B</strain>
    </source>
</reference>
<evidence type="ECO:0000313" key="2">
    <source>
        <dbReference type="Proteomes" id="UP000789405"/>
    </source>
</evidence>
<comment type="caution">
    <text evidence="1">The sequence shown here is derived from an EMBL/GenBank/DDBJ whole genome shotgun (WGS) entry which is preliminary data.</text>
</comment>
<dbReference type="EMBL" id="CAJVPY010038395">
    <property type="protein sequence ID" value="CAG8803908.1"/>
    <property type="molecule type" value="Genomic_DNA"/>
</dbReference>
<keyword evidence="2" id="KW-1185">Reference proteome</keyword>
<dbReference type="Proteomes" id="UP000789405">
    <property type="component" value="Unassembled WGS sequence"/>
</dbReference>
<dbReference type="AlphaFoldDB" id="A0A9N9JZ12"/>
<gene>
    <name evidence="1" type="ORF">DERYTH_LOCUS23989</name>
</gene>
<dbReference type="OrthoDB" id="2432454at2759"/>
<name>A0A9N9JZ12_9GLOM</name>
<evidence type="ECO:0000313" key="1">
    <source>
        <dbReference type="EMBL" id="CAG8803908.1"/>
    </source>
</evidence>